<evidence type="ECO:0000313" key="15">
    <source>
        <dbReference type="EMBL" id="MBU3853676.1"/>
    </source>
</evidence>
<dbReference type="InterPro" id="IPR040498">
    <property type="entry name" value="PriA_CRR"/>
</dbReference>
<dbReference type="InterPro" id="IPR041222">
    <property type="entry name" value="PriA_3primeBD"/>
</dbReference>
<comment type="catalytic activity">
    <reaction evidence="12">
        <text>Couples ATP hydrolysis with the unwinding of duplex DNA by translocating in the 3'-5' direction.</text>
        <dbReference type="EC" id="5.6.2.4"/>
    </reaction>
</comment>
<dbReference type="GO" id="GO:0043138">
    <property type="term" value="F:3'-5' DNA helicase activity"/>
    <property type="evidence" value="ECO:0007669"/>
    <property type="project" value="UniProtKB-EC"/>
</dbReference>
<dbReference type="CDD" id="cd18804">
    <property type="entry name" value="SF2_C_priA"/>
    <property type="match status" value="1"/>
</dbReference>
<keyword evidence="6 12" id="KW-0347">Helicase</keyword>
<dbReference type="InterPro" id="IPR027417">
    <property type="entry name" value="P-loop_NTPase"/>
</dbReference>
<dbReference type="PROSITE" id="PS51194">
    <property type="entry name" value="HELICASE_CTER"/>
    <property type="match status" value="1"/>
</dbReference>
<feature type="domain" description="Helicase ATP-binding" evidence="13">
    <location>
        <begin position="299"/>
        <end position="467"/>
    </location>
</feature>
<dbReference type="PANTHER" id="PTHR30580:SF0">
    <property type="entry name" value="PRIMOSOMAL PROTEIN N"/>
    <property type="match status" value="1"/>
</dbReference>
<keyword evidence="4 12" id="KW-0547">Nucleotide-binding</keyword>
<comment type="function">
    <text evidence="12">Initiates the restart of stalled replication forks, which reloads the replicative helicase on sites other than the origin of replication. Recognizes and binds to abandoned replication forks and remodels them to uncover a helicase loading site. Promotes assembly of the primosome at these replication forks.</text>
</comment>
<evidence type="ECO:0000256" key="11">
    <source>
        <dbReference type="ARBA" id="ARBA00048988"/>
    </source>
</evidence>
<keyword evidence="2 12" id="KW-0235">DNA replication</keyword>
<dbReference type="InterPro" id="IPR005259">
    <property type="entry name" value="PriA"/>
</dbReference>
<evidence type="ECO:0000256" key="6">
    <source>
        <dbReference type="ARBA" id="ARBA00022806"/>
    </source>
</evidence>
<dbReference type="SMART" id="SM00490">
    <property type="entry name" value="HELICc"/>
    <property type="match status" value="1"/>
</dbReference>
<dbReference type="PROSITE" id="PS51192">
    <property type="entry name" value="HELICASE_ATP_BIND_1"/>
    <property type="match status" value="1"/>
</dbReference>
<keyword evidence="5 12" id="KW-0378">Hydrolase</keyword>
<comment type="catalytic activity">
    <reaction evidence="11 12">
        <text>ATP + H2O = ADP + phosphate + H(+)</text>
        <dbReference type="Rhea" id="RHEA:13065"/>
        <dbReference type="ChEBI" id="CHEBI:15377"/>
        <dbReference type="ChEBI" id="CHEBI:15378"/>
        <dbReference type="ChEBI" id="CHEBI:30616"/>
        <dbReference type="ChEBI" id="CHEBI:43474"/>
        <dbReference type="ChEBI" id="CHEBI:456216"/>
        <dbReference type="EC" id="5.6.2.4"/>
    </reaction>
</comment>
<dbReference type="Pfam" id="PF18074">
    <property type="entry name" value="PriA_C"/>
    <property type="match status" value="1"/>
</dbReference>
<dbReference type="FunFam" id="3.40.50.300:FF:000489">
    <property type="entry name" value="Primosome assembly protein PriA"/>
    <property type="match status" value="1"/>
</dbReference>
<dbReference type="GO" id="GO:0006270">
    <property type="term" value="P:DNA replication initiation"/>
    <property type="evidence" value="ECO:0007669"/>
    <property type="project" value="TreeGrafter"/>
</dbReference>
<dbReference type="SMART" id="SM00487">
    <property type="entry name" value="DEXDc"/>
    <property type="match status" value="1"/>
</dbReference>
<feature type="binding site" evidence="12">
    <location>
        <position position="533"/>
    </location>
    <ligand>
        <name>Zn(2+)</name>
        <dbReference type="ChEBI" id="CHEBI:29105"/>
        <label>1</label>
    </ligand>
</feature>
<keyword evidence="8 12" id="KW-0067">ATP-binding</keyword>
<feature type="binding site" evidence="12">
    <location>
        <position position="539"/>
    </location>
    <ligand>
        <name>Zn(2+)</name>
        <dbReference type="ChEBI" id="CHEBI:29105"/>
        <label>2</label>
    </ligand>
</feature>
<comment type="caution">
    <text evidence="15">The sequence shown here is derived from an EMBL/GenBank/DDBJ whole genome shotgun (WGS) entry which is preliminary data.</text>
</comment>
<dbReference type="InterPro" id="IPR011545">
    <property type="entry name" value="DEAD/DEAH_box_helicase_dom"/>
</dbReference>
<keyword evidence="3 12" id="KW-0479">Metal-binding</keyword>
<comment type="cofactor">
    <cofactor evidence="12">
        <name>Zn(2+)</name>
        <dbReference type="ChEBI" id="CHEBI:29105"/>
    </cofactor>
    <text evidence="12">Binds 2 zinc ions per subunit.</text>
</comment>
<sequence>MCRFADVILPLPLNATFSYRIPEGMTLRIGERVIVPFGARKYYTAIVDCLHDDEPSGFEIKQIAEQLDDKPILLPFQHKLWHWIAEYYLCAPGEVFKAALPSGLKLESETIVVRQVEVLPEDFCQKEILQIWNILLQTSGLTVSQLQKKVGAYSVLPFVRYMLESRLISVKEEIRSGYRPRLDTFVTLSPEYRDEQALHQALGLLNRAEKQRQLLLAFLEISGWLEVIQETSERQIKPVSRSELLRYIGAASSVLQALVKRGILELYTDEVGRLVQNETSLQGASSLSQEQNIALQEIQQAFTEKEVCLLHGVTSSGKTEVYIHLIQQYLDQGKQVLFLLPEILLTTQLTERLRRVFGKRLGVYHSRISDAERVEIWKKQLSMDTYDVIVGVRSSVFLPFQKLGLVIVDEEHEPSYKQQDPAPRYHARNVALVLASYYGAHTLLGTATPSFESYYHARSGKYALVNLHTRYTQVALPEVRIIDTKEWSKKKLMKGPFSPPMLQAIGEALENDEQVILFQNRRGFAPIVQCTECGWISKCMHCDVSLTYHKRLNALTCHYCGFSSPVPVSCPSCGSKVLRQKGYGTEKIEDEIHSRFPNAVVSRMDLDTTRTRQSYERILADFETGQTDILIGTQMVSKGLDFDRVRLVGILDADGMLNIPDFRSYERAFQMMAQVAGRAGRRDVQGIVLLQTRNPELPVVSQVVHHDYLTHYLCQMQERKTFFYPPFCHLIYVFLKHRQEQSLNAFAEDLAYRMRQVFGDRVLGPDAPPVARVQALYVRKIVLKLENSASMTKVRQVLLSTCRQLLSERRYGSVQLYFDVDPL</sequence>
<feature type="binding site" evidence="12">
    <location>
        <position position="570"/>
    </location>
    <ligand>
        <name>Zn(2+)</name>
        <dbReference type="ChEBI" id="CHEBI:29105"/>
        <label>1</label>
    </ligand>
</feature>
<evidence type="ECO:0000256" key="1">
    <source>
        <dbReference type="ARBA" id="ARBA00022515"/>
    </source>
</evidence>
<reference evidence="15" key="1">
    <citation type="journal article" date="2021" name="PeerJ">
        <title>Extensive microbial diversity within the chicken gut microbiome revealed by metagenomics and culture.</title>
        <authorList>
            <person name="Gilroy R."/>
            <person name="Ravi A."/>
            <person name="Getino M."/>
            <person name="Pursley I."/>
            <person name="Horton D.L."/>
            <person name="Alikhan N.F."/>
            <person name="Baker D."/>
            <person name="Gharbi K."/>
            <person name="Hall N."/>
            <person name="Watson M."/>
            <person name="Adriaenssens E.M."/>
            <person name="Foster-Nyarko E."/>
            <person name="Jarju S."/>
            <person name="Secka A."/>
            <person name="Antonio M."/>
            <person name="Oren A."/>
            <person name="Chaudhuri R.R."/>
            <person name="La Ragione R."/>
            <person name="Hildebrand F."/>
            <person name="Pallen M.J."/>
        </authorList>
    </citation>
    <scope>NUCLEOTIDE SEQUENCE</scope>
    <source>
        <strain evidence="15">G3-2149</strain>
    </source>
</reference>
<feature type="binding site" evidence="12">
    <location>
        <position position="530"/>
    </location>
    <ligand>
        <name>Zn(2+)</name>
        <dbReference type="ChEBI" id="CHEBI:29105"/>
        <label>1</label>
    </ligand>
</feature>
<keyword evidence="9 12" id="KW-0238">DNA-binding</keyword>
<comment type="similarity">
    <text evidence="12">Belongs to the helicase family. PriA subfamily.</text>
</comment>
<dbReference type="EC" id="5.6.2.4" evidence="12"/>
<dbReference type="GO" id="GO:0005524">
    <property type="term" value="F:ATP binding"/>
    <property type="evidence" value="ECO:0007669"/>
    <property type="project" value="UniProtKB-UniRule"/>
</dbReference>
<dbReference type="AlphaFoldDB" id="A0A9E2L649"/>
<evidence type="ECO:0000256" key="9">
    <source>
        <dbReference type="ARBA" id="ARBA00023125"/>
    </source>
</evidence>
<feature type="binding site" evidence="12">
    <location>
        <position position="560"/>
    </location>
    <ligand>
        <name>Zn(2+)</name>
        <dbReference type="ChEBI" id="CHEBI:29105"/>
        <label>2</label>
    </ligand>
</feature>
<organism evidence="15 16">
    <name type="scientific">Candidatus Paraprevotella stercoravium</name>
    <dbReference type="NCBI Taxonomy" id="2838725"/>
    <lineage>
        <taxon>Bacteria</taxon>
        <taxon>Pseudomonadati</taxon>
        <taxon>Bacteroidota</taxon>
        <taxon>Bacteroidia</taxon>
        <taxon>Bacteroidales</taxon>
        <taxon>Prevotellaceae</taxon>
        <taxon>Paraprevotella</taxon>
    </lineage>
</organism>
<dbReference type="InterPro" id="IPR042115">
    <property type="entry name" value="PriA_3primeBD_sf"/>
</dbReference>
<evidence type="ECO:0000259" key="13">
    <source>
        <dbReference type="PROSITE" id="PS51192"/>
    </source>
</evidence>
<dbReference type="HAMAP" id="MF_00983">
    <property type="entry name" value="PriA"/>
    <property type="match status" value="1"/>
</dbReference>
<dbReference type="Pfam" id="PF00271">
    <property type="entry name" value="Helicase_C"/>
    <property type="match status" value="1"/>
</dbReference>
<gene>
    <name evidence="12 15" type="primary">priA</name>
    <name evidence="15" type="ORF">H9789_07660</name>
</gene>
<evidence type="ECO:0000256" key="4">
    <source>
        <dbReference type="ARBA" id="ARBA00022741"/>
    </source>
</evidence>
<evidence type="ECO:0000256" key="10">
    <source>
        <dbReference type="ARBA" id="ARBA00023235"/>
    </source>
</evidence>
<feature type="binding site" evidence="12">
    <location>
        <position position="542"/>
    </location>
    <ligand>
        <name>Zn(2+)</name>
        <dbReference type="ChEBI" id="CHEBI:29105"/>
        <label>2</label>
    </ligand>
</feature>
<dbReference type="GO" id="GO:0006269">
    <property type="term" value="P:DNA replication, synthesis of primer"/>
    <property type="evidence" value="ECO:0007669"/>
    <property type="project" value="UniProtKB-KW"/>
</dbReference>
<feature type="binding site" evidence="12">
    <location>
        <position position="557"/>
    </location>
    <ligand>
        <name>Zn(2+)</name>
        <dbReference type="ChEBI" id="CHEBI:29105"/>
        <label>2</label>
    </ligand>
</feature>
<dbReference type="Pfam" id="PF17764">
    <property type="entry name" value="PriA_3primeBD"/>
    <property type="match status" value="1"/>
</dbReference>
<accession>A0A9E2L649</accession>
<dbReference type="GO" id="GO:0016787">
    <property type="term" value="F:hydrolase activity"/>
    <property type="evidence" value="ECO:0007669"/>
    <property type="project" value="UniProtKB-KW"/>
</dbReference>
<dbReference type="NCBIfam" id="TIGR00595">
    <property type="entry name" value="priA"/>
    <property type="match status" value="1"/>
</dbReference>
<protein>
    <recommendedName>
        <fullName evidence="12">Replication restart protein PriA</fullName>
    </recommendedName>
    <alternativeName>
        <fullName evidence="12">ATP-dependent DNA helicase PriA</fullName>
        <ecNumber evidence="12">5.6.2.4</ecNumber>
    </alternativeName>
    <alternativeName>
        <fullName evidence="12">DNA 3'-5' helicase PriA</fullName>
    </alternativeName>
</protein>
<keyword evidence="1 12" id="KW-0639">Primosome</keyword>
<dbReference type="GO" id="GO:0006302">
    <property type="term" value="P:double-strand break repair"/>
    <property type="evidence" value="ECO:0007669"/>
    <property type="project" value="InterPro"/>
</dbReference>
<dbReference type="Gene3D" id="3.40.50.300">
    <property type="entry name" value="P-loop containing nucleotide triphosphate hydrolases"/>
    <property type="match status" value="2"/>
</dbReference>
<dbReference type="Gene3D" id="3.40.1440.60">
    <property type="entry name" value="PriA, 3(prime) DNA-binding domain"/>
    <property type="match status" value="1"/>
</dbReference>
<evidence type="ECO:0000259" key="14">
    <source>
        <dbReference type="PROSITE" id="PS51194"/>
    </source>
</evidence>
<dbReference type="InterPro" id="IPR014001">
    <property type="entry name" value="Helicase_ATP-bd"/>
</dbReference>
<keyword evidence="7 12" id="KW-0862">Zinc</keyword>
<dbReference type="GO" id="GO:0006310">
    <property type="term" value="P:DNA recombination"/>
    <property type="evidence" value="ECO:0007669"/>
    <property type="project" value="InterPro"/>
</dbReference>
<dbReference type="GO" id="GO:1990077">
    <property type="term" value="C:primosome complex"/>
    <property type="evidence" value="ECO:0007669"/>
    <property type="project" value="UniProtKB-UniRule"/>
</dbReference>
<dbReference type="CDD" id="cd17929">
    <property type="entry name" value="DEXHc_priA"/>
    <property type="match status" value="1"/>
</dbReference>
<name>A0A9E2L649_9BACT</name>
<feature type="binding site" evidence="12">
    <location>
        <position position="573"/>
    </location>
    <ligand>
        <name>Zn(2+)</name>
        <dbReference type="ChEBI" id="CHEBI:29105"/>
        <label>1</label>
    </ligand>
</feature>
<dbReference type="Proteomes" id="UP000823865">
    <property type="component" value="Unassembled WGS sequence"/>
</dbReference>
<dbReference type="EMBL" id="JAHLFU010000164">
    <property type="protein sequence ID" value="MBU3853676.1"/>
    <property type="molecule type" value="Genomic_DNA"/>
</dbReference>
<evidence type="ECO:0000256" key="8">
    <source>
        <dbReference type="ARBA" id="ARBA00022840"/>
    </source>
</evidence>
<evidence type="ECO:0000256" key="3">
    <source>
        <dbReference type="ARBA" id="ARBA00022723"/>
    </source>
</evidence>
<proteinExistence type="inferred from homology"/>
<dbReference type="GO" id="GO:0008270">
    <property type="term" value="F:zinc ion binding"/>
    <property type="evidence" value="ECO:0007669"/>
    <property type="project" value="UniProtKB-UniRule"/>
</dbReference>
<dbReference type="PANTHER" id="PTHR30580">
    <property type="entry name" value="PRIMOSOMAL PROTEIN N"/>
    <property type="match status" value="1"/>
</dbReference>
<reference evidence="15" key="2">
    <citation type="submission" date="2021-04" db="EMBL/GenBank/DDBJ databases">
        <authorList>
            <person name="Gilroy R."/>
        </authorList>
    </citation>
    <scope>NUCLEOTIDE SEQUENCE</scope>
    <source>
        <strain evidence="15">G3-2149</strain>
    </source>
</reference>
<evidence type="ECO:0000256" key="12">
    <source>
        <dbReference type="HAMAP-Rule" id="MF_00983"/>
    </source>
</evidence>
<evidence type="ECO:0000256" key="7">
    <source>
        <dbReference type="ARBA" id="ARBA00022833"/>
    </source>
</evidence>
<dbReference type="FunFam" id="3.40.1440.60:FF:000001">
    <property type="entry name" value="Primosomal protein N"/>
    <property type="match status" value="1"/>
</dbReference>
<feature type="domain" description="Helicase C-terminal" evidence="14">
    <location>
        <begin position="501"/>
        <end position="724"/>
    </location>
</feature>
<keyword evidence="10 12" id="KW-0413">Isomerase</keyword>
<comment type="subunit">
    <text evidence="12">Component of the replication restart primosome.</text>
</comment>
<dbReference type="InterPro" id="IPR001650">
    <property type="entry name" value="Helicase_C-like"/>
</dbReference>
<evidence type="ECO:0000313" key="16">
    <source>
        <dbReference type="Proteomes" id="UP000823865"/>
    </source>
</evidence>
<dbReference type="InterPro" id="IPR041236">
    <property type="entry name" value="PriA_C"/>
</dbReference>
<dbReference type="Pfam" id="PF18319">
    <property type="entry name" value="Zn_ribbon_PriA"/>
    <property type="match status" value="1"/>
</dbReference>
<dbReference type="GO" id="GO:0003677">
    <property type="term" value="F:DNA binding"/>
    <property type="evidence" value="ECO:0007669"/>
    <property type="project" value="UniProtKB-UniRule"/>
</dbReference>
<evidence type="ECO:0000256" key="2">
    <source>
        <dbReference type="ARBA" id="ARBA00022705"/>
    </source>
</evidence>
<dbReference type="Pfam" id="PF00270">
    <property type="entry name" value="DEAD"/>
    <property type="match status" value="1"/>
</dbReference>
<dbReference type="SUPFAM" id="SSF52540">
    <property type="entry name" value="P-loop containing nucleoside triphosphate hydrolases"/>
    <property type="match status" value="1"/>
</dbReference>
<evidence type="ECO:0000256" key="5">
    <source>
        <dbReference type="ARBA" id="ARBA00022801"/>
    </source>
</evidence>